<evidence type="ECO:0000313" key="1">
    <source>
        <dbReference type="EnsemblMetazoa" id="OVOC3689.1"/>
    </source>
</evidence>
<dbReference type="Proteomes" id="UP000024404">
    <property type="component" value="Unassembled WGS sequence"/>
</dbReference>
<keyword evidence="2" id="KW-1185">Reference proteome</keyword>
<proteinExistence type="predicted"/>
<dbReference type="EMBL" id="CMVM020000121">
    <property type="status" value="NOT_ANNOTATED_CDS"/>
    <property type="molecule type" value="Genomic_DNA"/>
</dbReference>
<sequence>MVRFRHSKNCVCSKGLDKQILNINKYQQEFPDFLNSPSKETEQVIPDHFGSALEELRVEKKKKKKKELYTNVKRHGITNLFRKENHKKHVTKFRNLAYNGLIKQNPRQ</sequence>
<name>A0A8R1XWJ2_ONCVO</name>
<reference evidence="1" key="2">
    <citation type="submission" date="2022-06" db="UniProtKB">
        <authorList>
            <consortium name="EnsemblMetazoa"/>
        </authorList>
    </citation>
    <scope>IDENTIFICATION</scope>
</reference>
<protein>
    <submittedName>
        <fullName evidence="1">Uncharacterized protein</fullName>
    </submittedName>
</protein>
<organism evidence="1 2">
    <name type="scientific">Onchocerca volvulus</name>
    <dbReference type="NCBI Taxonomy" id="6282"/>
    <lineage>
        <taxon>Eukaryota</taxon>
        <taxon>Metazoa</taxon>
        <taxon>Ecdysozoa</taxon>
        <taxon>Nematoda</taxon>
        <taxon>Chromadorea</taxon>
        <taxon>Rhabditida</taxon>
        <taxon>Spirurina</taxon>
        <taxon>Spiruromorpha</taxon>
        <taxon>Filarioidea</taxon>
        <taxon>Onchocercidae</taxon>
        <taxon>Onchocerca</taxon>
    </lineage>
</organism>
<reference evidence="2" key="1">
    <citation type="submission" date="2013-10" db="EMBL/GenBank/DDBJ databases">
        <title>Genome sequencing of Onchocerca volvulus.</title>
        <authorList>
            <person name="Cotton J."/>
            <person name="Tsai J."/>
            <person name="Stanley E."/>
            <person name="Tracey A."/>
            <person name="Holroyd N."/>
            <person name="Lustigman S."/>
            <person name="Berriman M."/>
        </authorList>
    </citation>
    <scope>NUCLEOTIDE SEQUENCE</scope>
</reference>
<accession>A0A8R1XWJ2</accession>
<evidence type="ECO:0000313" key="2">
    <source>
        <dbReference type="Proteomes" id="UP000024404"/>
    </source>
</evidence>
<dbReference type="EnsemblMetazoa" id="OVOC3689.1">
    <property type="protein sequence ID" value="OVOC3689.1"/>
    <property type="gene ID" value="WBGene00240498"/>
</dbReference>
<dbReference type="AlphaFoldDB" id="A0A8R1XWJ2"/>